<dbReference type="Proteomes" id="UP001153712">
    <property type="component" value="Chromosome 11"/>
</dbReference>
<dbReference type="GO" id="GO:0005484">
    <property type="term" value="F:SNAP receptor activity"/>
    <property type="evidence" value="ECO:0007669"/>
    <property type="project" value="TreeGrafter"/>
</dbReference>
<dbReference type="GO" id="GO:0031201">
    <property type="term" value="C:SNARE complex"/>
    <property type="evidence" value="ECO:0007669"/>
    <property type="project" value="TreeGrafter"/>
</dbReference>
<evidence type="ECO:0000256" key="1">
    <source>
        <dbReference type="ARBA" id="ARBA00004370"/>
    </source>
</evidence>
<dbReference type="InterPro" id="IPR045242">
    <property type="entry name" value="Syntaxin"/>
</dbReference>
<dbReference type="AlphaFoldDB" id="A0A9N9TD42"/>
<evidence type="ECO:0000256" key="4">
    <source>
        <dbReference type="ARBA" id="ARBA00023136"/>
    </source>
</evidence>
<feature type="domain" description="T-SNARE coiled-coil homology" evidence="7">
    <location>
        <begin position="138"/>
        <end position="205"/>
    </location>
</feature>
<dbReference type="GO" id="GO:0006906">
    <property type="term" value="P:vesicle fusion"/>
    <property type="evidence" value="ECO:0007669"/>
    <property type="project" value="TreeGrafter"/>
</dbReference>
<organism evidence="8 9">
    <name type="scientific">Phyllotreta striolata</name>
    <name type="common">Striped flea beetle</name>
    <name type="synonym">Crioceris striolata</name>
    <dbReference type="NCBI Taxonomy" id="444603"/>
    <lineage>
        <taxon>Eukaryota</taxon>
        <taxon>Metazoa</taxon>
        <taxon>Ecdysozoa</taxon>
        <taxon>Arthropoda</taxon>
        <taxon>Hexapoda</taxon>
        <taxon>Insecta</taxon>
        <taxon>Pterygota</taxon>
        <taxon>Neoptera</taxon>
        <taxon>Endopterygota</taxon>
        <taxon>Coleoptera</taxon>
        <taxon>Polyphaga</taxon>
        <taxon>Cucujiformia</taxon>
        <taxon>Chrysomeloidea</taxon>
        <taxon>Chrysomelidae</taxon>
        <taxon>Galerucinae</taxon>
        <taxon>Alticini</taxon>
        <taxon>Phyllotreta</taxon>
    </lineage>
</organism>
<evidence type="ECO:0000313" key="8">
    <source>
        <dbReference type="EMBL" id="CAG9856033.1"/>
    </source>
</evidence>
<evidence type="ECO:0000256" key="6">
    <source>
        <dbReference type="SAM" id="Phobius"/>
    </source>
</evidence>
<keyword evidence="6" id="KW-1133">Transmembrane helix</keyword>
<gene>
    <name evidence="8" type="ORF">PHYEVI_LOCUS2460</name>
</gene>
<keyword evidence="3 5" id="KW-0175">Coiled coil</keyword>
<evidence type="ECO:0000259" key="7">
    <source>
        <dbReference type="SMART" id="SM00397"/>
    </source>
</evidence>
<dbReference type="GO" id="GO:0006886">
    <property type="term" value="P:intracellular protein transport"/>
    <property type="evidence" value="ECO:0007669"/>
    <property type="project" value="TreeGrafter"/>
</dbReference>
<evidence type="ECO:0000256" key="5">
    <source>
        <dbReference type="SAM" id="Coils"/>
    </source>
</evidence>
<comment type="subcellular location">
    <subcellularLocation>
        <location evidence="1">Membrane</location>
    </subcellularLocation>
</comment>
<protein>
    <recommendedName>
        <fullName evidence="7">t-SNARE coiled-coil homology domain-containing protein</fullName>
    </recommendedName>
</protein>
<dbReference type="CDD" id="cd15852">
    <property type="entry name" value="SNARE_Syntaxin8"/>
    <property type="match status" value="1"/>
</dbReference>
<dbReference type="OrthoDB" id="428895at2759"/>
<dbReference type="EMBL" id="OU900104">
    <property type="protein sequence ID" value="CAG9856033.1"/>
    <property type="molecule type" value="Genomic_DNA"/>
</dbReference>
<reference evidence="8" key="1">
    <citation type="submission" date="2022-01" db="EMBL/GenBank/DDBJ databases">
        <authorList>
            <person name="King R."/>
        </authorList>
    </citation>
    <scope>NUCLEOTIDE SEQUENCE</scope>
</reference>
<dbReference type="GO" id="GO:0048278">
    <property type="term" value="P:vesicle docking"/>
    <property type="evidence" value="ECO:0007669"/>
    <property type="project" value="TreeGrafter"/>
</dbReference>
<dbReference type="InterPro" id="IPR000727">
    <property type="entry name" value="T_SNARE_dom"/>
</dbReference>
<name>A0A9N9TD42_PHYSR</name>
<dbReference type="PANTHER" id="PTHR19957">
    <property type="entry name" value="SYNTAXIN"/>
    <property type="match status" value="1"/>
</dbReference>
<feature type="transmembrane region" description="Helical" evidence="6">
    <location>
        <begin position="213"/>
        <end position="230"/>
    </location>
</feature>
<dbReference type="Pfam" id="PF05739">
    <property type="entry name" value="SNARE"/>
    <property type="match status" value="1"/>
</dbReference>
<keyword evidence="6" id="KW-0812">Transmembrane</keyword>
<dbReference type="SUPFAM" id="SSF58038">
    <property type="entry name" value="SNARE fusion complex"/>
    <property type="match status" value="1"/>
</dbReference>
<dbReference type="PANTHER" id="PTHR19957:SF124">
    <property type="entry name" value="SYNTAXIN-8"/>
    <property type="match status" value="1"/>
</dbReference>
<dbReference type="SMART" id="SM00397">
    <property type="entry name" value="t_SNARE"/>
    <property type="match status" value="1"/>
</dbReference>
<accession>A0A9N9TD42</accession>
<keyword evidence="4 6" id="KW-0472">Membrane</keyword>
<dbReference type="GO" id="GO:0012505">
    <property type="term" value="C:endomembrane system"/>
    <property type="evidence" value="ECO:0007669"/>
    <property type="project" value="TreeGrafter"/>
</dbReference>
<feature type="coiled-coil region" evidence="5">
    <location>
        <begin position="46"/>
        <end position="73"/>
    </location>
</feature>
<proteinExistence type="predicted"/>
<dbReference type="GO" id="GO:0000149">
    <property type="term" value="F:SNARE binding"/>
    <property type="evidence" value="ECO:0007669"/>
    <property type="project" value="TreeGrafter"/>
</dbReference>
<evidence type="ECO:0000256" key="2">
    <source>
        <dbReference type="ARBA" id="ARBA00022448"/>
    </source>
</evidence>
<evidence type="ECO:0000256" key="3">
    <source>
        <dbReference type="ARBA" id="ARBA00023054"/>
    </source>
</evidence>
<sequence>MSLLFLEDDPWLLEHDSCEKLHRDIMEQLTIRQKHPRNTDKYSQLSASIRLRLKQYNNEVSQLNQKLDATSKSNNITPAEIERRTRQIEILHSKGIQIQKMFDEQIAIKSLEERRELVGIGTANLEISPSTSYSIGDLKETQIRMLGEQDEGLNNLSKIISRQKDIAHTISNEVDYHNEILDDLDTQIIRTDANVRDETRHVSVVDRKDKTCAYWITIILLFISIIIVVSV</sequence>
<keyword evidence="9" id="KW-1185">Reference proteome</keyword>
<evidence type="ECO:0000313" key="9">
    <source>
        <dbReference type="Proteomes" id="UP001153712"/>
    </source>
</evidence>
<dbReference type="Gene3D" id="1.20.5.110">
    <property type="match status" value="1"/>
</dbReference>
<dbReference type="InterPro" id="IPR041875">
    <property type="entry name" value="Syntaxin-8_SNARE"/>
</dbReference>
<keyword evidence="2" id="KW-0813">Transport</keyword>